<dbReference type="GO" id="GO:0004252">
    <property type="term" value="F:serine-type endopeptidase activity"/>
    <property type="evidence" value="ECO:0007669"/>
    <property type="project" value="UniProtKB-UniRule"/>
</dbReference>
<evidence type="ECO:0000256" key="2">
    <source>
        <dbReference type="ARBA" id="ARBA00022670"/>
    </source>
</evidence>
<dbReference type="SUPFAM" id="SSF52743">
    <property type="entry name" value="Subtilisin-like"/>
    <property type="match status" value="1"/>
</dbReference>
<feature type="domain" description="Peptidase S8/S53" evidence="7">
    <location>
        <begin position="571"/>
        <end position="678"/>
    </location>
</feature>
<accession>A0AAE4B6X4</accession>
<keyword evidence="3 6" id="KW-0378">Hydrolase</keyword>
<gene>
    <name evidence="8" type="ORF">NO357_18025</name>
</gene>
<sequence>MTYDPSPARRIHPLLRVIRNGDQTVNSCRAKISGRVFSAAEPKPEKKGLELLNLAGAQQAVALHDPSSEIDLVSLTSRQLTKRPKWPEVEPASTSFVNVSIEVTPRPDDKGSDGSDVAAERIAAACRNALPKAKSKRPPGMVNRRGRLISATVPVSFLDTLWTDPDVTFVQPAETLSIDLPLEEGDTGRTERKIGGEDVHGRGAGILVGIIDVGGFDFAHPDFLRADGTTRFNRIWDQGGSFRTTAAHLGYGCEFTQAQMNDAIRAEAAGGLPATEIERQSQRSPGSHATHVASIAAGNEGVCPEAEIIAVLVDVPLPEEDRERRAFTFSDSSRIIDAIEYLIATANEIGKPITINVSLGTNGGAHDGSSGVTRWIDSALTVPGRSVCFAAGNAGQQDSTGPEDFGFIMGRIHTSGRIPARGLDTEIEWVVVGNGIADISENELEIWYSPQDRFEVEVLPPGDTTWLRAAPQEYFENERLSDGTTVSIYNELYHPANGANYISIYLSPNLTPGQFRGIRAGVWRVRLRGVDIRNGRFHCWIERDDPRNLGAFGGMQFWRFPSFFTEASNVDSHSISSLACGNNAVAVSNYDAASNRMNITSSQGPTRDGRFKPDIAAPGSKILAANGFDSRDALWTAKSGTSMASPYVAGVIGLMLNANPGLNAAQCLGILQRTSRPLPGGTYDWVNDAGFGRIDPETAIQEAASFSNRRDLNA</sequence>
<proteinExistence type="inferred from homology"/>
<feature type="domain" description="Peptidase S8/S53" evidence="7">
    <location>
        <begin position="203"/>
        <end position="399"/>
    </location>
</feature>
<protein>
    <submittedName>
        <fullName evidence="8">S8 family serine peptidase</fullName>
    </submittedName>
</protein>
<feature type="active site" description="Charge relay system" evidence="5 6">
    <location>
        <position position="288"/>
    </location>
</feature>
<feature type="active site" description="Charge relay system" evidence="5 6">
    <location>
        <position position="212"/>
    </location>
</feature>
<evidence type="ECO:0000256" key="3">
    <source>
        <dbReference type="ARBA" id="ARBA00022801"/>
    </source>
</evidence>
<keyword evidence="4 6" id="KW-0720">Serine protease</keyword>
<reference evidence="8" key="1">
    <citation type="submission" date="2022-07" db="EMBL/GenBank/DDBJ databases">
        <authorList>
            <person name="Otstavnykh N."/>
            <person name="Isaeva M."/>
            <person name="Bystritskaya E."/>
        </authorList>
    </citation>
    <scope>NUCLEOTIDE SEQUENCE</scope>
    <source>
        <strain evidence="8">KCTC 52189</strain>
    </source>
</reference>
<evidence type="ECO:0000256" key="5">
    <source>
        <dbReference type="PIRSR" id="PIRSR615500-1"/>
    </source>
</evidence>
<dbReference type="AlphaFoldDB" id="A0AAE4B6X4"/>
<dbReference type="InterPro" id="IPR000209">
    <property type="entry name" value="Peptidase_S8/S53_dom"/>
</dbReference>
<reference evidence="8" key="2">
    <citation type="submission" date="2023-02" db="EMBL/GenBank/DDBJ databases">
        <title>'Rhodoalgimonas zhirmunskyi' gen. nov., isolated from a red alga.</title>
        <authorList>
            <person name="Nedashkovskaya O.I."/>
            <person name="Otstavnykh N.Y."/>
            <person name="Bystritskaya E.P."/>
            <person name="Balabanova L.A."/>
            <person name="Isaeva M.P."/>
        </authorList>
    </citation>
    <scope>NUCLEOTIDE SEQUENCE</scope>
    <source>
        <strain evidence="8">KCTC 52189</strain>
    </source>
</reference>
<keyword evidence="9" id="KW-1185">Reference proteome</keyword>
<comment type="similarity">
    <text evidence="1 6">Belongs to the peptidase S8 family.</text>
</comment>
<dbReference type="EMBL" id="JANHAX010000006">
    <property type="protein sequence ID" value="MDQ2091804.1"/>
    <property type="molecule type" value="Genomic_DNA"/>
</dbReference>
<evidence type="ECO:0000259" key="7">
    <source>
        <dbReference type="Pfam" id="PF00082"/>
    </source>
</evidence>
<dbReference type="PANTHER" id="PTHR43806">
    <property type="entry name" value="PEPTIDASE S8"/>
    <property type="match status" value="1"/>
</dbReference>
<dbReference type="Pfam" id="PF00082">
    <property type="entry name" value="Peptidase_S8"/>
    <property type="match status" value="2"/>
</dbReference>
<dbReference type="Gene3D" id="3.40.50.200">
    <property type="entry name" value="Peptidase S8/S53 domain"/>
    <property type="match status" value="1"/>
</dbReference>
<dbReference type="Gene3D" id="2.60.120.1290">
    <property type="match status" value="1"/>
</dbReference>
<dbReference type="InterPro" id="IPR050131">
    <property type="entry name" value="Peptidase_S8_subtilisin-like"/>
</dbReference>
<name>A0AAE4B6X4_9RHOB</name>
<dbReference type="InterPro" id="IPR036852">
    <property type="entry name" value="Peptidase_S8/S53_dom_sf"/>
</dbReference>
<evidence type="ECO:0000313" key="8">
    <source>
        <dbReference type="EMBL" id="MDQ2091804.1"/>
    </source>
</evidence>
<dbReference type="InterPro" id="IPR015500">
    <property type="entry name" value="Peptidase_S8_subtilisin-rel"/>
</dbReference>
<dbReference type="InterPro" id="IPR023828">
    <property type="entry name" value="Peptidase_S8_Ser-AS"/>
</dbReference>
<evidence type="ECO:0000256" key="6">
    <source>
        <dbReference type="PROSITE-ProRule" id="PRU01240"/>
    </source>
</evidence>
<keyword evidence="2 6" id="KW-0645">Protease</keyword>
<dbReference type="PANTHER" id="PTHR43806:SF11">
    <property type="entry name" value="CEREVISIN-RELATED"/>
    <property type="match status" value="1"/>
</dbReference>
<evidence type="ECO:0000256" key="1">
    <source>
        <dbReference type="ARBA" id="ARBA00011073"/>
    </source>
</evidence>
<dbReference type="Proteomes" id="UP001226762">
    <property type="component" value="Unassembled WGS sequence"/>
</dbReference>
<evidence type="ECO:0000313" key="9">
    <source>
        <dbReference type="Proteomes" id="UP001226762"/>
    </source>
</evidence>
<comment type="caution">
    <text evidence="8">The sequence shown here is derived from an EMBL/GenBank/DDBJ whole genome shotgun (WGS) entry which is preliminary data.</text>
</comment>
<organism evidence="8 9">
    <name type="scientific">Marimonas arenosa</name>
    <dbReference type="NCBI Taxonomy" id="1795305"/>
    <lineage>
        <taxon>Bacteria</taxon>
        <taxon>Pseudomonadati</taxon>
        <taxon>Pseudomonadota</taxon>
        <taxon>Alphaproteobacteria</taxon>
        <taxon>Rhodobacterales</taxon>
        <taxon>Paracoccaceae</taxon>
        <taxon>Marimonas</taxon>
    </lineage>
</organism>
<evidence type="ECO:0000256" key="4">
    <source>
        <dbReference type="ARBA" id="ARBA00022825"/>
    </source>
</evidence>
<dbReference type="PROSITE" id="PS00138">
    <property type="entry name" value="SUBTILASE_SER"/>
    <property type="match status" value="1"/>
</dbReference>
<dbReference type="PROSITE" id="PS51892">
    <property type="entry name" value="SUBTILASE"/>
    <property type="match status" value="1"/>
</dbReference>
<dbReference type="PRINTS" id="PR00723">
    <property type="entry name" value="SUBTILISIN"/>
</dbReference>
<dbReference type="RefSeq" id="WP_306737105.1">
    <property type="nucleotide sequence ID" value="NZ_JANHAX010000006.1"/>
</dbReference>
<dbReference type="GO" id="GO:0006508">
    <property type="term" value="P:proteolysis"/>
    <property type="evidence" value="ECO:0007669"/>
    <property type="project" value="UniProtKB-KW"/>
</dbReference>
<feature type="active site" description="Charge relay system" evidence="5 6">
    <location>
        <position position="642"/>
    </location>
</feature>